<reference evidence="3" key="4">
    <citation type="journal article" date="2015" name="G3 (Bethesda)">
        <title>Genome sequences of three phytopathogenic species of the Magnaporthaceae family of fungi.</title>
        <authorList>
            <person name="Okagaki L.H."/>
            <person name="Nunes C.C."/>
            <person name="Sailsbery J."/>
            <person name="Clay B."/>
            <person name="Brown D."/>
            <person name="John T."/>
            <person name="Oh Y."/>
            <person name="Young N."/>
            <person name="Fitzgerald M."/>
            <person name="Haas B.J."/>
            <person name="Zeng Q."/>
            <person name="Young S."/>
            <person name="Adiconis X."/>
            <person name="Fan L."/>
            <person name="Levin J.Z."/>
            <person name="Mitchell T.K."/>
            <person name="Okubara P.A."/>
            <person name="Farman M.L."/>
            <person name="Kohn L.M."/>
            <person name="Birren B."/>
            <person name="Ma L.-J."/>
            <person name="Dean R.A."/>
        </authorList>
    </citation>
    <scope>NUCLEOTIDE SEQUENCE</scope>
    <source>
        <strain evidence="3">ATCC 64411 / 73-15</strain>
    </source>
</reference>
<feature type="region of interest" description="Disordered" evidence="1">
    <location>
        <begin position="94"/>
        <end position="119"/>
    </location>
</feature>
<feature type="region of interest" description="Disordered" evidence="1">
    <location>
        <begin position="29"/>
        <end position="73"/>
    </location>
</feature>
<dbReference type="EnsemblFungi" id="MAPG_07928T0">
    <property type="protein sequence ID" value="MAPG_07928T0"/>
    <property type="gene ID" value="MAPG_07928"/>
</dbReference>
<feature type="compositionally biased region" description="Low complexity" evidence="1">
    <location>
        <begin position="40"/>
        <end position="67"/>
    </location>
</feature>
<evidence type="ECO:0000313" key="4">
    <source>
        <dbReference type="Proteomes" id="UP000011715"/>
    </source>
</evidence>
<protein>
    <submittedName>
        <fullName evidence="2 3">Uncharacterized protein</fullName>
    </submittedName>
</protein>
<keyword evidence="4" id="KW-1185">Reference proteome</keyword>
<organism evidence="3 4">
    <name type="scientific">Magnaporthiopsis poae (strain ATCC 64411 / 73-15)</name>
    <name type="common">Kentucky bluegrass fungus</name>
    <name type="synonym">Magnaporthe poae</name>
    <dbReference type="NCBI Taxonomy" id="644358"/>
    <lineage>
        <taxon>Eukaryota</taxon>
        <taxon>Fungi</taxon>
        <taxon>Dikarya</taxon>
        <taxon>Ascomycota</taxon>
        <taxon>Pezizomycotina</taxon>
        <taxon>Sordariomycetes</taxon>
        <taxon>Sordariomycetidae</taxon>
        <taxon>Magnaporthales</taxon>
        <taxon>Magnaporthaceae</taxon>
        <taxon>Magnaporthiopsis</taxon>
    </lineage>
</organism>
<accession>A0A0C4E5Z9</accession>
<feature type="compositionally biased region" description="Gly residues" evidence="1">
    <location>
        <begin position="223"/>
        <end position="233"/>
    </location>
</feature>
<dbReference type="EMBL" id="GL876972">
    <property type="protein sequence ID" value="KLU88947.1"/>
    <property type="molecule type" value="Genomic_DNA"/>
</dbReference>
<dbReference type="eggNOG" id="ENOG502RMNE">
    <property type="taxonomic scope" value="Eukaryota"/>
</dbReference>
<gene>
    <name evidence="2" type="ORF">MAPG_07928</name>
</gene>
<dbReference type="AlphaFoldDB" id="A0A0C4E5Z9"/>
<sequence length="305" mass="33572">MSSPFLSGPCYAGPLKQLIGEDAGRLAFNSHSSGHGQSNYSYTGGDQGQYGQYYDNSGQPDVPYGYGDENGGGYYPDDGGYGTIYGGGGYYPNTTYEATQPQPQDYDYQQQQQHQHQHQQHQQQLQLQLAYQLQLQQQQRLQQQQQQQQQFIDLGAGNTDMVTGLVRRRIIIRQLHDKATHDDVQDLLDKFAGMDKGLLRMKLVEVRLATEKLPVYTPHGPDPDGGGGGGDAGEGSSSNAAAGRNNNNNRNRDRDNNNNNNNNNNNKEKNKNGWHQPRRRGGSKGGSGDQSRPVVADGSIAGKEK</sequence>
<reference evidence="2" key="3">
    <citation type="submission" date="2011-03" db="EMBL/GenBank/DDBJ databases">
        <title>Annotation of Magnaporthe poae ATCC 64411.</title>
        <authorList>
            <person name="Ma L.-J."/>
            <person name="Dead R."/>
            <person name="Young S.K."/>
            <person name="Zeng Q."/>
            <person name="Gargeya S."/>
            <person name="Fitzgerald M."/>
            <person name="Haas B."/>
            <person name="Abouelleil A."/>
            <person name="Alvarado L."/>
            <person name="Arachchi H.M."/>
            <person name="Berlin A."/>
            <person name="Brown A."/>
            <person name="Chapman S.B."/>
            <person name="Chen Z."/>
            <person name="Dunbar C."/>
            <person name="Freedman E."/>
            <person name="Gearin G."/>
            <person name="Gellesch M."/>
            <person name="Goldberg J."/>
            <person name="Griggs A."/>
            <person name="Gujja S."/>
            <person name="Heiman D."/>
            <person name="Howarth C."/>
            <person name="Larson L."/>
            <person name="Lui A."/>
            <person name="MacDonald P.J.P."/>
            <person name="Mehta T."/>
            <person name="Montmayeur A."/>
            <person name="Murphy C."/>
            <person name="Neiman D."/>
            <person name="Pearson M."/>
            <person name="Priest M."/>
            <person name="Roberts A."/>
            <person name="Saif S."/>
            <person name="Shea T."/>
            <person name="Shenoy N."/>
            <person name="Sisk P."/>
            <person name="Stolte C."/>
            <person name="Sykes S."/>
            <person name="Yandava C."/>
            <person name="Wortman J."/>
            <person name="Nusbaum C."/>
            <person name="Birren B."/>
        </authorList>
    </citation>
    <scope>NUCLEOTIDE SEQUENCE</scope>
    <source>
        <strain evidence="2">ATCC 64411</strain>
    </source>
</reference>
<dbReference type="EMBL" id="ADBL01001917">
    <property type="status" value="NOT_ANNOTATED_CDS"/>
    <property type="molecule type" value="Genomic_DNA"/>
</dbReference>
<dbReference type="VEuPathDB" id="FungiDB:MAPG_07928"/>
<evidence type="ECO:0000256" key="1">
    <source>
        <dbReference type="SAM" id="MobiDB-lite"/>
    </source>
</evidence>
<reference evidence="4" key="2">
    <citation type="submission" date="2010-05" db="EMBL/GenBank/DDBJ databases">
        <title>The genome sequence of Magnaporthe poae strain ATCC 64411.</title>
        <authorList>
            <person name="Ma L.-J."/>
            <person name="Dead R."/>
            <person name="Young S."/>
            <person name="Zeng Q."/>
            <person name="Koehrsen M."/>
            <person name="Alvarado L."/>
            <person name="Berlin A."/>
            <person name="Chapman S.B."/>
            <person name="Chen Z."/>
            <person name="Freedman E."/>
            <person name="Gellesch M."/>
            <person name="Goldberg J."/>
            <person name="Griggs A."/>
            <person name="Gujja S."/>
            <person name="Heilman E.R."/>
            <person name="Heiman D."/>
            <person name="Hepburn T."/>
            <person name="Howarth C."/>
            <person name="Jen D."/>
            <person name="Larson L."/>
            <person name="Mehta T."/>
            <person name="Neiman D."/>
            <person name="Pearson M."/>
            <person name="Roberts A."/>
            <person name="Saif S."/>
            <person name="Shea T."/>
            <person name="Shenoy N."/>
            <person name="Sisk P."/>
            <person name="Stolte C."/>
            <person name="Sykes S."/>
            <person name="Walk T."/>
            <person name="White J."/>
            <person name="Yandava C."/>
            <person name="Haas B."/>
            <person name="Nusbaum C."/>
            <person name="Birren B."/>
        </authorList>
    </citation>
    <scope>NUCLEOTIDE SEQUENCE [LARGE SCALE GENOMIC DNA]</scope>
    <source>
        <strain evidence="4">ATCC 64411 / 73-15</strain>
    </source>
</reference>
<name>A0A0C4E5Z9_MAGP6</name>
<reference evidence="2" key="1">
    <citation type="submission" date="2010-05" db="EMBL/GenBank/DDBJ databases">
        <title>The Genome Sequence of Magnaporthe poae strain ATCC 64411.</title>
        <authorList>
            <consortium name="The Broad Institute Genome Sequencing Platform"/>
            <consortium name="Broad Institute Genome Sequencing Center for Infectious Disease"/>
            <person name="Ma L.-J."/>
            <person name="Dead R."/>
            <person name="Young S."/>
            <person name="Zeng Q."/>
            <person name="Koehrsen M."/>
            <person name="Alvarado L."/>
            <person name="Berlin A."/>
            <person name="Chapman S.B."/>
            <person name="Chen Z."/>
            <person name="Freedman E."/>
            <person name="Gellesch M."/>
            <person name="Goldberg J."/>
            <person name="Griggs A."/>
            <person name="Gujja S."/>
            <person name="Heilman E.R."/>
            <person name="Heiman D."/>
            <person name="Hepburn T."/>
            <person name="Howarth C."/>
            <person name="Jen D."/>
            <person name="Larson L."/>
            <person name="Mehta T."/>
            <person name="Neiman D."/>
            <person name="Pearson M."/>
            <person name="Roberts A."/>
            <person name="Saif S."/>
            <person name="Shea T."/>
            <person name="Shenoy N."/>
            <person name="Sisk P."/>
            <person name="Stolte C."/>
            <person name="Sykes S."/>
            <person name="Walk T."/>
            <person name="White J."/>
            <person name="Yandava C."/>
            <person name="Haas B."/>
            <person name="Nusbaum C."/>
            <person name="Birren B."/>
        </authorList>
    </citation>
    <scope>NUCLEOTIDE SEQUENCE</scope>
    <source>
        <strain evidence="2">ATCC 64411</strain>
    </source>
</reference>
<evidence type="ECO:0000313" key="3">
    <source>
        <dbReference type="EnsemblFungi" id="MAPG_07928T0"/>
    </source>
</evidence>
<feature type="compositionally biased region" description="Low complexity" evidence="1">
    <location>
        <begin position="234"/>
        <end position="249"/>
    </location>
</feature>
<feature type="compositionally biased region" description="Polar residues" evidence="1">
    <location>
        <begin position="29"/>
        <end position="39"/>
    </location>
</feature>
<evidence type="ECO:0000313" key="2">
    <source>
        <dbReference type="EMBL" id="KLU88947.1"/>
    </source>
</evidence>
<feature type="region of interest" description="Disordered" evidence="1">
    <location>
        <begin position="214"/>
        <end position="305"/>
    </location>
</feature>
<dbReference type="EMBL" id="ADBL01001916">
    <property type="status" value="NOT_ANNOTATED_CDS"/>
    <property type="molecule type" value="Genomic_DNA"/>
</dbReference>
<reference evidence="3" key="5">
    <citation type="submission" date="2015-06" db="UniProtKB">
        <authorList>
            <consortium name="EnsemblFungi"/>
        </authorList>
    </citation>
    <scope>IDENTIFICATION</scope>
    <source>
        <strain evidence="3">ATCC 64411</strain>
    </source>
</reference>
<proteinExistence type="predicted"/>
<dbReference type="Proteomes" id="UP000011715">
    <property type="component" value="Unassembled WGS sequence"/>
</dbReference>